<name>A0AAE5VRD1_9HYPH</name>
<proteinExistence type="predicted"/>
<protein>
    <submittedName>
        <fullName evidence="1">Uncharacterized protein</fullName>
    </submittedName>
</protein>
<evidence type="ECO:0000313" key="2">
    <source>
        <dbReference type="Proteomes" id="UP000237447"/>
    </source>
</evidence>
<dbReference type="EMBL" id="NXEJ01000001">
    <property type="protein sequence ID" value="POO53969.1"/>
    <property type="molecule type" value="Genomic_DNA"/>
</dbReference>
<reference evidence="1 2" key="1">
    <citation type="journal article" date="2018" name="Syst. Appl. Microbiol.">
        <title>Agrobacterium rosae sp. nov., isolated from galls on different agricultural crops.</title>
        <authorList>
            <person name="Kuzmanovic N."/>
            <person name="Pulawska J."/>
            <person name="Smalla K."/>
            <person name="Nesme X."/>
        </authorList>
    </citation>
    <scope>NUCLEOTIDE SEQUENCE [LARGE SCALE GENOMIC DNA]</scope>
    <source>
        <strain evidence="1 2">NCPPB 1650</strain>
    </source>
</reference>
<dbReference type="AlphaFoldDB" id="A0AAE5VRD1"/>
<comment type="caution">
    <text evidence="1">The sequence shown here is derived from an EMBL/GenBank/DDBJ whole genome shotgun (WGS) entry which is preliminary data.</text>
</comment>
<organism evidence="1 2">
    <name type="scientific">Agrobacterium rosae</name>
    <dbReference type="NCBI Taxonomy" id="1972867"/>
    <lineage>
        <taxon>Bacteria</taxon>
        <taxon>Pseudomonadati</taxon>
        <taxon>Pseudomonadota</taxon>
        <taxon>Alphaproteobacteria</taxon>
        <taxon>Hyphomicrobiales</taxon>
        <taxon>Rhizobiaceae</taxon>
        <taxon>Rhizobium/Agrobacterium group</taxon>
        <taxon>Agrobacterium</taxon>
    </lineage>
</organism>
<sequence length="92" mass="10350">MLLQKIDHLQRSHDVGYVDVNLKGCRLVALGLAERNRLDQGANQTLRRLLFDTVVERACHAPQVNVKVRDCLLMETGYISLAYGEKLGRSVS</sequence>
<dbReference type="GeneID" id="86877766"/>
<evidence type="ECO:0000313" key="1">
    <source>
        <dbReference type="EMBL" id="POO53969.1"/>
    </source>
</evidence>
<dbReference type="Proteomes" id="UP000237447">
    <property type="component" value="Unassembled WGS sequence"/>
</dbReference>
<gene>
    <name evidence="1" type="ORF">CPJ18_00015</name>
</gene>
<accession>A0AAE5VRD1</accession>
<dbReference type="RefSeq" id="WP_103656547.1">
    <property type="nucleotide sequence ID" value="NZ_CP192764.1"/>
</dbReference>